<evidence type="ECO:0000259" key="1">
    <source>
        <dbReference type="Pfam" id="PF20235"/>
    </source>
</evidence>
<feature type="domain" description="PIR2-like helical" evidence="1">
    <location>
        <begin position="8"/>
        <end position="117"/>
    </location>
</feature>
<dbReference type="Pfam" id="PF20235">
    <property type="entry name" value="PIR2-like_helical"/>
    <property type="match status" value="1"/>
</dbReference>
<dbReference type="PANTHER" id="PTHR33120">
    <property type="entry name" value="EXPRESSED PROTEIN-RELATED"/>
    <property type="match status" value="1"/>
</dbReference>
<name>A0A1E5WCN4_9POAL</name>
<organism evidence="2 3">
    <name type="scientific">Dichanthelium oligosanthes</name>
    <dbReference type="NCBI Taxonomy" id="888268"/>
    <lineage>
        <taxon>Eukaryota</taxon>
        <taxon>Viridiplantae</taxon>
        <taxon>Streptophyta</taxon>
        <taxon>Embryophyta</taxon>
        <taxon>Tracheophyta</taxon>
        <taxon>Spermatophyta</taxon>
        <taxon>Magnoliopsida</taxon>
        <taxon>Liliopsida</taxon>
        <taxon>Poales</taxon>
        <taxon>Poaceae</taxon>
        <taxon>PACMAD clade</taxon>
        <taxon>Panicoideae</taxon>
        <taxon>Panicodae</taxon>
        <taxon>Paniceae</taxon>
        <taxon>Dichantheliinae</taxon>
        <taxon>Dichanthelium</taxon>
    </lineage>
</organism>
<evidence type="ECO:0000313" key="3">
    <source>
        <dbReference type="Proteomes" id="UP000095767"/>
    </source>
</evidence>
<dbReference type="Proteomes" id="UP000095767">
    <property type="component" value="Unassembled WGS sequence"/>
</dbReference>
<keyword evidence="3" id="KW-1185">Reference proteome</keyword>
<evidence type="ECO:0000313" key="2">
    <source>
        <dbReference type="EMBL" id="OEL34998.1"/>
    </source>
</evidence>
<accession>A0A1E5WCN4</accession>
<dbReference type="EMBL" id="LWDX02013546">
    <property type="protein sequence ID" value="OEL34998.1"/>
    <property type="molecule type" value="Genomic_DNA"/>
</dbReference>
<dbReference type="InterPro" id="IPR046527">
    <property type="entry name" value="PIR2-like_helical"/>
</dbReference>
<proteinExistence type="predicted"/>
<reference evidence="2 3" key="1">
    <citation type="submission" date="2016-09" db="EMBL/GenBank/DDBJ databases">
        <title>The draft genome of Dichanthelium oligosanthes: A C3 panicoid grass species.</title>
        <authorList>
            <person name="Studer A.J."/>
            <person name="Schnable J.C."/>
            <person name="Brutnell T.P."/>
        </authorList>
    </citation>
    <scope>NUCLEOTIDE SEQUENCE [LARGE SCALE GENOMIC DNA]</scope>
    <source>
        <strain evidence="3">cv. Kellogg 1175</strain>
        <tissue evidence="2">Leaf</tissue>
    </source>
</reference>
<protein>
    <recommendedName>
        <fullName evidence="1">PIR2-like helical domain-containing protein</fullName>
    </recommendedName>
</protein>
<dbReference type="OrthoDB" id="696224at2759"/>
<comment type="caution">
    <text evidence="2">The sequence shown here is derived from an EMBL/GenBank/DDBJ whole genome shotgun (WGS) entry which is preliminary data.</text>
</comment>
<sequence length="208" mass="22340">MKRMLLATIHGFYLKALGSLPKDELTERYHRSLLMGGYCYGPLDPVGNIVVNTVWSEQTFPRSNGFKLAMISTCSLWQVAARSLYGLVSFLCTRYPDLTPDLALQRPLVAGANLAAADPNLFDNPRGDEELDWSNCPQIGSGSGSGSGMDTACIQNSAVHKTAARITVQEAYAAAATAACLYPSSPAQKEFLGSPAWCTSNGNKNLQA</sequence>
<dbReference type="PANTHER" id="PTHR33120:SF57">
    <property type="entry name" value="PIR2-LIKE HELICAL DOMAIN-CONTAINING PROTEIN"/>
    <property type="match status" value="1"/>
</dbReference>
<gene>
    <name evidence="2" type="ORF">BAE44_0003982</name>
</gene>
<dbReference type="AlphaFoldDB" id="A0A1E5WCN4"/>